<comment type="subcellular location">
    <subcellularLocation>
        <location evidence="1">Cell membrane</location>
        <topology evidence="1">Multi-pass membrane protein</topology>
    </subcellularLocation>
</comment>
<protein>
    <submittedName>
        <fullName evidence="9">FUSC family protein</fullName>
    </submittedName>
</protein>
<dbReference type="EMBL" id="JAWSTH010000081">
    <property type="protein sequence ID" value="MDW5597266.1"/>
    <property type="molecule type" value="Genomic_DNA"/>
</dbReference>
<dbReference type="PANTHER" id="PTHR30509:SF9">
    <property type="entry name" value="MULTIDRUG RESISTANCE PROTEIN MDTO"/>
    <property type="match status" value="1"/>
</dbReference>
<feature type="transmembrane region" description="Helical" evidence="7">
    <location>
        <begin position="33"/>
        <end position="50"/>
    </location>
</feature>
<feature type="transmembrane region" description="Helical" evidence="7">
    <location>
        <begin position="132"/>
        <end position="151"/>
    </location>
</feature>
<feature type="transmembrane region" description="Helical" evidence="7">
    <location>
        <begin position="108"/>
        <end position="126"/>
    </location>
</feature>
<evidence type="ECO:0000256" key="7">
    <source>
        <dbReference type="SAM" id="Phobius"/>
    </source>
</evidence>
<feature type="transmembrane region" description="Helical" evidence="7">
    <location>
        <begin position="57"/>
        <end position="76"/>
    </location>
</feature>
<keyword evidence="4 7" id="KW-1133">Transmembrane helix</keyword>
<feature type="transmembrane region" description="Helical" evidence="7">
    <location>
        <begin position="512"/>
        <end position="530"/>
    </location>
</feature>
<comment type="caution">
    <text evidence="9">The sequence shown here is derived from an EMBL/GenBank/DDBJ whole genome shotgun (WGS) entry which is preliminary data.</text>
</comment>
<accession>A0ABU4HVH0</accession>
<evidence type="ECO:0000256" key="2">
    <source>
        <dbReference type="ARBA" id="ARBA00022475"/>
    </source>
</evidence>
<feature type="transmembrane region" description="Helical" evidence="7">
    <location>
        <begin position="460"/>
        <end position="476"/>
    </location>
</feature>
<evidence type="ECO:0000313" key="10">
    <source>
        <dbReference type="Proteomes" id="UP001284601"/>
    </source>
</evidence>
<gene>
    <name evidence="9" type="ORF">R7226_23160</name>
</gene>
<reference evidence="10" key="1">
    <citation type="submission" date="2023-07" db="EMBL/GenBank/DDBJ databases">
        <title>Conexibacter stalactiti sp. nov., isolated from stalactites in a lava cave and emended description of the genus Conexibacter.</title>
        <authorList>
            <person name="Lee S.D."/>
        </authorList>
    </citation>
    <scope>NUCLEOTIDE SEQUENCE [LARGE SCALE GENOMIC DNA]</scope>
    <source>
        <strain evidence="10">KCTC 39840</strain>
    </source>
</reference>
<evidence type="ECO:0000256" key="1">
    <source>
        <dbReference type="ARBA" id="ARBA00004651"/>
    </source>
</evidence>
<proteinExistence type="inferred from homology"/>
<evidence type="ECO:0000259" key="8">
    <source>
        <dbReference type="Pfam" id="PF13515"/>
    </source>
</evidence>
<keyword evidence="2" id="KW-1003">Cell membrane</keyword>
<dbReference type="Proteomes" id="UP001284601">
    <property type="component" value="Unassembled WGS sequence"/>
</dbReference>
<organism evidence="9 10">
    <name type="scientific">Conexibacter stalactiti</name>
    <dbReference type="NCBI Taxonomy" id="1940611"/>
    <lineage>
        <taxon>Bacteria</taxon>
        <taxon>Bacillati</taxon>
        <taxon>Actinomycetota</taxon>
        <taxon>Thermoleophilia</taxon>
        <taxon>Solirubrobacterales</taxon>
        <taxon>Conexibacteraceae</taxon>
        <taxon>Conexibacter</taxon>
    </lineage>
</organism>
<evidence type="ECO:0000256" key="4">
    <source>
        <dbReference type="ARBA" id="ARBA00022989"/>
    </source>
</evidence>
<evidence type="ECO:0000256" key="3">
    <source>
        <dbReference type="ARBA" id="ARBA00022692"/>
    </source>
</evidence>
<comment type="similarity">
    <text evidence="6">Belongs to the YccS/YhfK family.</text>
</comment>
<sequence length="586" mass="60063">MRRYALQNAIRLALAGSIAFALTLGWLDDPHAATFAIFGCFALVLFSDFSGSPGVRLRAYLLLALTGVPLIAVGTLCSETPWLATVAMALVGFTILFSGVFGGTFAAGSTGALLAFVLAATIPAPIDALDERLLGWAIATALSIPAALLLWPRRPRDRLRAAAAVGCRAFADLAQTHCDGDPELLAERRAAAAEAVRETRAAFYATPYRPAGATGPAAALAALADDLDWLGQFAARLLPERDGEPFPRESAELHGAVAALLDAAAARLDGGVGEPDFARLSAARERFGAALLRSLEATPRGEEERIERELEHAFALRMMSYAAWHLAADALRACGETVPEIDAIEARDAGAPTATAALRRRGARDARHAAASGRLAAAYASTRSIWFRNSVRGGLGLALAVGIGNAAELQHAFWVVLGTVSVLRSRALSTGASAVQALAGTTIGIVAGGLVVLAVGEHEAVLWALLPLTLLLAAYAPRAISFVAGQAAFSLAVLVIFNLIEPVGWSVGLVRIEDIAIGCAISLAVGLLLWPRGATAVLRRSLAAAYASSAAVLAATVAARLGGQGASAGVDAGAGAGASAGAGAAA</sequence>
<feature type="domain" description="Integral membrane bound transporter" evidence="8">
    <location>
        <begin position="399"/>
        <end position="525"/>
    </location>
</feature>
<evidence type="ECO:0000256" key="5">
    <source>
        <dbReference type="ARBA" id="ARBA00023136"/>
    </source>
</evidence>
<evidence type="ECO:0000256" key="6">
    <source>
        <dbReference type="ARBA" id="ARBA00043993"/>
    </source>
</evidence>
<feature type="transmembrane region" description="Helical" evidence="7">
    <location>
        <begin position="82"/>
        <end position="101"/>
    </location>
</feature>
<feature type="non-terminal residue" evidence="9">
    <location>
        <position position="586"/>
    </location>
</feature>
<feature type="transmembrane region" description="Helical" evidence="7">
    <location>
        <begin position="9"/>
        <end position="27"/>
    </location>
</feature>
<dbReference type="InterPro" id="IPR049453">
    <property type="entry name" value="Memb_transporter_dom"/>
</dbReference>
<name>A0ABU4HVH0_9ACTN</name>
<keyword evidence="3 7" id="KW-0812">Transmembrane</keyword>
<feature type="transmembrane region" description="Helical" evidence="7">
    <location>
        <begin position="483"/>
        <end position="500"/>
    </location>
</feature>
<dbReference type="RefSeq" id="WP_318599730.1">
    <property type="nucleotide sequence ID" value="NZ_JAWSTH010000081.1"/>
</dbReference>
<keyword evidence="10" id="KW-1185">Reference proteome</keyword>
<dbReference type="Pfam" id="PF13515">
    <property type="entry name" value="FUSC_2"/>
    <property type="match status" value="1"/>
</dbReference>
<dbReference type="PANTHER" id="PTHR30509">
    <property type="entry name" value="P-HYDROXYBENZOIC ACID EFFLUX PUMP SUBUNIT-RELATED"/>
    <property type="match status" value="1"/>
</dbReference>
<feature type="transmembrane region" description="Helical" evidence="7">
    <location>
        <begin position="434"/>
        <end position="454"/>
    </location>
</feature>
<evidence type="ECO:0000313" key="9">
    <source>
        <dbReference type="EMBL" id="MDW5597266.1"/>
    </source>
</evidence>
<keyword evidence="5 7" id="KW-0472">Membrane</keyword>